<sequence length="74" mass="7975">MGLVLSRVELKELTGCARRASQRQHLDALGIPYRVKADGWPVVLRQAAIEALGGDAANDAHNEEASIDMGFLDS</sequence>
<dbReference type="Pfam" id="PF13986">
    <property type="entry name" value="DUF4224"/>
    <property type="match status" value="1"/>
</dbReference>
<feature type="domain" description="DUF4224" evidence="1">
    <location>
        <begin position="5"/>
        <end position="47"/>
    </location>
</feature>
<dbReference type="OrthoDB" id="6172752at2"/>
<evidence type="ECO:0000259" key="1">
    <source>
        <dbReference type="Pfam" id="PF13986"/>
    </source>
</evidence>
<dbReference type="InterPro" id="IPR025319">
    <property type="entry name" value="DUF4224"/>
</dbReference>
<dbReference type="Proteomes" id="UP000198641">
    <property type="component" value="Unassembled WGS sequence"/>
</dbReference>
<dbReference type="AlphaFoldDB" id="A0A1G7NCV3"/>
<keyword evidence="3" id="KW-1185">Reference proteome</keyword>
<reference evidence="2 3" key="1">
    <citation type="submission" date="2016-10" db="EMBL/GenBank/DDBJ databases">
        <authorList>
            <person name="de Groot N.N."/>
        </authorList>
    </citation>
    <scope>NUCLEOTIDE SEQUENCE [LARGE SCALE GENOMIC DNA]</scope>
    <source>
        <strain evidence="2 3">BH539</strain>
    </source>
</reference>
<gene>
    <name evidence="2" type="ORF">SAMN05216571_101366</name>
</gene>
<dbReference type="EMBL" id="FNCI01000001">
    <property type="protein sequence ID" value="SDF71863.1"/>
    <property type="molecule type" value="Genomic_DNA"/>
</dbReference>
<organism evidence="2 3">
    <name type="scientific">Onishia taeanensis</name>
    <dbReference type="NCBI Taxonomy" id="284577"/>
    <lineage>
        <taxon>Bacteria</taxon>
        <taxon>Pseudomonadati</taxon>
        <taxon>Pseudomonadota</taxon>
        <taxon>Gammaproteobacteria</taxon>
        <taxon>Oceanospirillales</taxon>
        <taxon>Halomonadaceae</taxon>
        <taxon>Onishia</taxon>
    </lineage>
</organism>
<evidence type="ECO:0000313" key="3">
    <source>
        <dbReference type="Proteomes" id="UP000198641"/>
    </source>
</evidence>
<accession>A0A1G7NCV3</accession>
<name>A0A1G7NCV3_9GAMM</name>
<protein>
    <recommendedName>
        <fullName evidence="1">DUF4224 domain-containing protein</fullName>
    </recommendedName>
</protein>
<dbReference type="RefSeq" id="WP_092522480.1">
    <property type="nucleotide sequence ID" value="NZ_FNCI01000001.1"/>
</dbReference>
<proteinExistence type="predicted"/>
<dbReference type="STRING" id="284577.SAMN05216571_101366"/>
<evidence type="ECO:0000313" key="2">
    <source>
        <dbReference type="EMBL" id="SDF71863.1"/>
    </source>
</evidence>